<evidence type="ECO:0000313" key="3">
    <source>
        <dbReference type="EMBL" id="GAA2021253.1"/>
    </source>
</evidence>
<dbReference type="EMBL" id="BAAAQN010000007">
    <property type="protein sequence ID" value="GAA2021253.1"/>
    <property type="molecule type" value="Genomic_DNA"/>
</dbReference>
<dbReference type="SUPFAM" id="SSF52499">
    <property type="entry name" value="Isochorismatase-like hydrolases"/>
    <property type="match status" value="1"/>
</dbReference>
<gene>
    <name evidence="3" type="ORF">GCM10009839_17700</name>
</gene>
<organism evidence="3 4">
    <name type="scientific">Catenulispora yoronensis</name>
    <dbReference type="NCBI Taxonomy" id="450799"/>
    <lineage>
        <taxon>Bacteria</taxon>
        <taxon>Bacillati</taxon>
        <taxon>Actinomycetota</taxon>
        <taxon>Actinomycetes</taxon>
        <taxon>Catenulisporales</taxon>
        <taxon>Catenulisporaceae</taxon>
        <taxon>Catenulispora</taxon>
    </lineage>
</organism>
<dbReference type="InterPro" id="IPR050272">
    <property type="entry name" value="Isochorismatase-like_hydrls"/>
</dbReference>
<keyword evidence="4" id="KW-1185">Reference proteome</keyword>
<evidence type="ECO:0000256" key="1">
    <source>
        <dbReference type="ARBA" id="ARBA00022801"/>
    </source>
</evidence>
<reference evidence="3 4" key="1">
    <citation type="journal article" date="2019" name="Int. J. Syst. Evol. Microbiol.">
        <title>The Global Catalogue of Microorganisms (GCM) 10K type strain sequencing project: providing services to taxonomists for standard genome sequencing and annotation.</title>
        <authorList>
            <consortium name="The Broad Institute Genomics Platform"/>
            <consortium name="The Broad Institute Genome Sequencing Center for Infectious Disease"/>
            <person name="Wu L."/>
            <person name="Ma J."/>
        </authorList>
    </citation>
    <scope>NUCLEOTIDE SEQUENCE [LARGE SCALE GENOMIC DNA]</scope>
    <source>
        <strain evidence="3 4">JCM 16014</strain>
    </source>
</reference>
<dbReference type="Pfam" id="PF00857">
    <property type="entry name" value="Isochorismatase"/>
    <property type="match status" value="1"/>
</dbReference>
<feature type="domain" description="Isochorismatase-like" evidence="2">
    <location>
        <begin position="4"/>
        <end position="170"/>
    </location>
</feature>
<dbReference type="PANTHER" id="PTHR43540">
    <property type="entry name" value="PEROXYUREIDOACRYLATE/UREIDOACRYLATE AMIDOHYDROLASE-RELATED"/>
    <property type="match status" value="1"/>
</dbReference>
<keyword evidence="1 3" id="KW-0378">Hydrolase</keyword>
<evidence type="ECO:0000259" key="2">
    <source>
        <dbReference type="Pfam" id="PF00857"/>
    </source>
</evidence>
<dbReference type="InterPro" id="IPR036380">
    <property type="entry name" value="Isochorismatase-like_sf"/>
</dbReference>
<dbReference type="PANTHER" id="PTHR43540:SF6">
    <property type="entry name" value="ISOCHORISMATASE-LIKE DOMAIN-CONTAINING PROTEIN"/>
    <property type="match status" value="1"/>
</dbReference>
<dbReference type="Gene3D" id="3.40.50.850">
    <property type="entry name" value="Isochorismatase-like"/>
    <property type="match status" value="1"/>
</dbReference>
<dbReference type="Proteomes" id="UP001500751">
    <property type="component" value="Unassembled WGS sequence"/>
</dbReference>
<dbReference type="GO" id="GO:0016787">
    <property type="term" value="F:hydrolase activity"/>
    <property type="evidence" value="ECO:0007669"/>
    <property type="project" value="UniProtKB-KW"/>
</dbReference>
<dbReference type="InterPro" id="IPR000868">
    <property type="entry name" value="Isochorismatase-like_dom"/>
</dbReference>
<accession>A0ABN2TUK5</accession>
<sequence>MSGSALVVIDMQEFFFEENKDVDKKSLAANCGKIIGTAREAGLPVIHVVTLYRDDKVDWPRAWAGDDESWCSNLVRGHELSKVVSGVATAIDPEDFLVEKRRFSAFYNTNLDDILRSLGCEGIYLIGYSADVCIRFTSVDAYNRGYAVTLISEGIDSFRESREASTKYLDWLIDARCISLEDFGQSLDG</sequence>
<evidence type="ECO:0000313" key="4">
    <source>
        <dbReference type="Proteomes" id="UP001500751"/>
    </source>
</evidence>
<name>A0ABN2TUK5_9ACTN</name>
<protein>
    <submittedName>
        <fullName evidence="3">Cysteine hydrolase</fullName>
    </submittedName>
</protein>
<proteinExistence type="predicted"/>
<dbReference type="RefSeq" id="WP_344665018.1">
    <property type="nucleotide sequence ID" value="NZ_BAAAQN010000007.1"/>
</dbReference>
<dbReference type="CDD" id="cd00431">
    <property type="entry name" value="cysteine_hydrolases"/>
    <property type="match status" value="1"/>
</dbReference>
<comment type="caution">
    <text evidence="3">The sequence shown here is derived from an EMBL/GenBank/DDBJ whole genome shotgun (WGS) entry which is preliminary data.</text>
</comment>